<feature type="binding site" evidence="5">
    <location>
        <position position="110"/>
    </location>
    <ligand>
        <name>substrate</name>
    </ligand>
</feature>
<comment type="similarity">
    <text evidence="1">Belongs to the aldo/keto reductase family.</text>
</comment>
<dbReference type="OMA" id="IPEDMFV"/>
<dbReference type="eggNOG" id="KOG1577">
    <property type="taxonomic scope" value="Eukaryota"/>
</dbReference>
<dbReference type="InterPro" id="IPR036812">
    <property type="entry name" value="NAD(P)_OxRdtase_dom_sf"/>
</dbReference>
<feature type="active site" description="Proton donor" evidence="4">
    <location>
        <position position="49"/>
    </location>
</feature>
<evidence type="ECO:0000256" key="4">
    <source>
        <dbReference type="PIRSR" id="PIRSR000097-1"/>
    </source>
</evidence>
<dbReference type="RefSeq" id="XP_009032212.1">
    <property type="nucleotide sequence ID" value="XM_009033964.1"/>
</dbReference>
<dbReference type="PIRSF" id="PIRSF000097">
    <property type="entry name" value="AKR"/>
    <property type="match status" value="1"/>
</dbReference>
<dbReference type="Proteomes" id="UP000002729">
    <property type="component" value="Unassembled WGS sequence"/>
</dbReference>
<dbReference type="InterPro" id="IPR020471">
    <property type="entry name" value="AKR"/>
</dbReference>
<evidence type="ECO:0000256" key="2">
    <source>
        <dbReference type="ARBA" id="ARBA00022857"/>
    </source>
</evidence>
<dbReference type="InParanoid" id="F0XXA5"/>
<evidence type="ECO:0000256" key="1">
    <source>
        <dbReference type="ARBA" id="ARBA00007905"/>
    </source>
</evidence>
<keyword evidence="9" id="KW-1185">Reference proteome</keyword>
<evidence type="ECO:0000259" key="7">
    <source>
        <dbReference type="Pfam" id="PF00248"/>
    </source>
</evidence>
<dbReference type="GeneID" id="20219128"/>
<organism evidence="9">
    <name type="scientific">Aureococcus anophagefferens</name>
    <name type="common">Harmful bloom alga</name>
    <dbReference type="NCBI Taxonomy" id="44056"/>
    <lineage>
        <taxon>Eukaryota</taxon>
        <taxon>Sar</taxon>
        <taxon>Stramenopiles</taxon>
        <taxon>Ochrophyta</taxon>
        <taxon>Pelagophyceae</taxon>
        <taxon>Pelagomonadales</taxon>
        <taxon>Pelagomonadaceae</taxon>
        <taxon>Aureococcus</taxon>
    </lineage>
</organism>
<dbReference type="InterPro" id="IPR023210">
    <property type="entry name" value="NADP_OxRdtase_dom"/>
</dbReference>
<sequence>MPAVALGTWRGSYGDCADNDYSCVRAKAKASVGDWLDLGGRHIDGANDYRTQVEIGEAVAGADRESLFITTKCPGALGMQATIQCHEDNLQMLGQYGVNTSGYVDLLLIHFPFAIKPECYGVTTSADCAASPYYDPGTKVRQETWKAMELLVKLGKAVAVGISDYNATHIEETLEVAEVPVALHQVEWNPKKHDEDMLKLCQKHGIQLQAWSPLGGAEGSVLGDPTVKKIADAHGVSTAQVTLKWSLQRGVAVVTGTDNKDHMASDLDLFGFALGDDEVAAISALQ</sequence>
<dbReference type="Gene3D" id="3.20.20.100">
    <property type="entry name" value="NADP-dependent oxidoreductase domain"/>
    <property type="match status" value="1"/>
</dbReference>
<dbReference type="GO" id="GO:0016616">
    <property type="term" value="F:oxidoreductase activity, acting on the CH-OH group of donors, NAD or NADP as acceptor"/>
    <property type="evidence" value="ECO:0007669"/>
    <property type="project" value="UniProtKB-ARBA"/>
</dbReference>
<dbReference type="SUPFAM" id="SSF51430">
    <property type="entry name" value="NAD(P)-linked oxidoreductase"/>
    <property type="match status" value="1"/>
</dbReference>
<dbReference type="PANTHER" id="PTHR43827:SF3">
    <property type="entry name" value="NADP-DEPENDENT OXIDOREDUCTASE DOMAIN-CONTAINING PROTEIN"/>
    <property type="match status" value="1"/>
</dbReference>
<reference evidence="8 9" key="1">
    <citation type="journal article" date="2011" name="Proc. Natl. Acad. Sci. U.S.A.">
        <title>Niche of harmful alga Aureococcus anophagefferens revealed through ecogenomics.</title>
        <authorList>
            <person name="Gobler C.J."/>
            <person name="Berry D.L."/>
            <person name="Dyhrman S.T."/>
            <person name="Wilhelm S.W."/>
            <person name="Salamov A."/>
            <person name="Lobanov A.V."/>
            <person name="Zhang Y."/>
            <person name="Collier J.L."/>
            <person name="Wurch L.L."/>
            <person name="Kustka A.B."/>
            <person name="Dill B.D."/>
            <person name="Shah M."/>
            <person name="VerBerkmoes N.C."/>
            <person name="Kuo A."/>
            <person name="Terry A."/>
            <person name="Pangilinan J."/>
            <person name="Lindquist E.A."/>
            <person name="Lucas S."/>
            <person name="Paulsen I.T."/>
            <person name="Hattenrath-Lehmann T.K."/>
            <person name="Talmage S.C."/>
            <person name="Walker E.A."/>
            <person name="Koch F."/>
            <person name="Burson A.M."/>
            <person name="Marcoval M.A."/>
            <person name="Tang Y.Z."/>
            <person name="Lecleir G.R."/>
            <person name="Coyne K.J."/>
            <person name="Berg G.M."/>
            <person name="Bertrand E.M."/>
            <person name="Saito M.A."/>
            <person name="Gladyshev V.N."/>
            <person name="Grigoriev I.V."/>
        </authorList>
    </citation>
    <scope>NUCLEOTIDE SEQUENCE [LARGE SCALE GENOMIC DNA]</scope>
    <source>
        <strain evidence="9">CCMP 1984</strain>
    </source>
</reference>
<name>F0XXA5_AURAN</name>
<dbReference type="CDD" id="cd19071">
    <property type="entry name" value="AKR_AKR1-5-like"/>
    <property type="match status" value="1"/>
</dbReference>
<keyword evidence="3" id="KW-0560">Oxidoreductase</keyword>
<dbReference type="OrthoDB" id="416253at2759"/>
<evidence type="ECO:0000313" key="9">
    <source>
        <dbReference type="Proteomes" id="UP000002729"/>
    </source>
</evidence>
<dbReference type="EMBL" id="GL833120">
    <property type="protein sequence ID" value="EGB12540.1"/>
    <property type="molecule type" value="Genomic_DNA"/>
</dbReference>
<evidence type="ECO:0000256" key="6">
    <source>
        <dbReference type="PIRSR" id="PIRSR000097-3"/>
    </source>
</evidence>
<feature type="domain" description="NADP-dependent oxidoreductase" evidence="7">
    <location>
        <begin position="5"/>
        <end position="285"/>
    </location>
</feature>
<dbReference type="Pfam" id="PF00248">
    <property type="entry name" value="Aldo_ket_red"/>
    <property type="match status" value="1"/>
</dbReference>
<accession>F0XXA5</accession>
<evidence type="ECO:0000256" key="3">
    <source>
        <dbReference type="ARBA" id="ARBA00023002"/>
    </source>
</evidence>
<dbReference type="AlphaFoldDB" id="F0XXA5"/>
<protein>
    <recommendedName>
        <fullName evidence="7">NADP-dependent oxidoreductase domain-containing protein</fullName>
    </recommendedName>
</protein>
<dbReference type="PANTHER" id="PTHR43827">
    <property type="entry name" value="2,5-DIKETO-D-GLUCONIC ACID REDUCTASE"/>
    <property type="match status" value="1"/>
</dbReference>
<dbReference type="KEGG" id="aaf:AURANDRAFT_19422"/>
<evidence type="ECO:0000256" key="5">
    <source>
        <dbReference type="PIRSR" id="PIRSR000097-2"/>
    </source>
</evidence>
<evidence type="ECO:0000313" key="8">
    <source>
        <dbReference type="EMBL" id="EGB12540.1"/>
    </source>
</evidence>
<gene>
    <name evidence="8" type="ORF">AURANDRAFT_19422</name>
</gene>
<feature type="site" description="Lowers pKa of active site Tyr" evidence="6">
    <location>
        <position position="72"/>
    </location>
</feature>
<dbReference type="PRINTS" id="PR00069">
    <property type="entry name" value="ALDKETRDTASE"/>
</dbReference>
<keyword evidence="2" id="KW-0521">NADP</keyword>
<proteinExistence type="inferred from homology"/>